<dbReference type="InterPro" id="IPR001207">
    <property type="entry name" value="Transposase_mutator"/>
</dbReference>
<proteinExistence type="inferred from homology"/>
<organism evidence="7 8">
    <name type="scientific">Candidatus Erwinia dacicola</name>
    <dbReference type="NCBI Taxonomy" id="252393"/>
    <lineage>
        <taxon>Bacteria</taxon>
        <taxon>Pseudomonadati</taxon>
        <taxon>Pseudomonadota</taxon>
        <taxon>Gammaproteobacteria</taxon>
        <taxon>Enterobacterales</taxon>
        <taxon>Erwiniaceae</taxon>
        <taxon>Erwinia</taxon>
    </lineage>
</organism>
<dbReference type="Proteomes" id="UP000244334">
    <property type="component" value="Unassembled WGS sequence"/>
</dbReference>
<evidence type="ECO:0000256" key="1">
    <source>
        <dbReference type="ARBA" id="ARBA00002190"/>
    </source>
</evidence>
<name>A0A328TAR2_9GAMM</name>
<protein>
    <recommendedName>
        <fullName evidence="6">Mutator family transposase</fullName>
    </recommendedName>
</protein>
<dbReference type="GO" id="GO:0004803">
    <property type="term" value="F:transposase activity"/>
    <property type="evidence" value="ECO:0007669"/>
    <property type="project" value="UniProtKB-UniRule"/>
</dbReference>
<evidence type="ECO:0000313" key="7">
    <source>
        <dbReference type="EMBL" id="RAP67638.1"/>
    </source>
</evidence>
<dbReference type="PANTHER" id="PTHR33217">
    <property type="entry name" value="TRANSPOSASE FOR INSERTION SEQUENCE ELEMENT IS1081"/>
    <property type="match status" value="1"/>
</dbReference>
<sequence length="91" mass="10107">MTVSPKLATGDGTMGFWKALAKVFLDTRHQRCLVHKTANVLAARPKSIQPKVKSELREIWLSGGRDSVNKAFNGMLAKYSDKYPAAMKKLT</sequence>
<feature type="non-terminal residue" evidence="7">
    <location>
        <position position="91"/>
    </location>
</feature>
<evidence type="ECO:0000256" key="5">
    <source>
        <dbReference type="ARBA" id="ARBA00023172"/>
    </source>
</evidence>
<dbReference type="PANTHER" id="PTHR33217:SF9">
    <property type="entry name" value="MUTATOR FAMILY TRANSPOSASE"/>
    <property type="match status" value="1"/>
</dbReference>
<accession>A0A328TAR2</accession>
<evidence type="ECO:0000256" key="3">
    <source>
        <dbReference type="ARBA" id="ARBA00022578"/>
    </source>
</evidence>
<dbReference type="AlphaFoldDB" id="A0A328TAR2"/>
<evidence type="ECO:0000256" key="2">
    <source>
        <dbReference type="ARBA" id="ARBA00010961"/>
    </source>
</evidence>
<evidence type="ECO:0000313" key="8">
    <source>
        <dbReference type="Proteomes" id="UP000244334"/>
    </source>
</evidence>
<keyword evidence="6" id="KW-0814">Transposable element</keyword>
<keyword evidence="4 6" id="KW-0238">DNA-binding</keyword>
<keyword evidence="5 6" id="KW-0233">DNA recombination</keyword>
<comment type="caution">
    <text evidence="7">The sequence shown here is derived from an EMBL/GenBank/DDBJ whole genome shotgun (WGS) entry which is preliminary data.</text>
</comment>
<evidence type="ECO:0000256" key="6">
    <source>
        <dbReference type="RuleBase" id="RU365089"/>
    </source>
</evidence>
<gene>
    <name evidence="7" type="ORF">ACZ87_03949</name>
</gene>
<reference evidence="7" key="1">
    <citation type="submission" date="2018-04" db="EMBL/GenBank/DDBJ databases">
        <title>Genomes of the Obligate Erwinia dacicola and Facultative Enterobacter sp. OLF Endosymbionts of the Olive Fruit fly, Bactrocera oleae.</title>
        <authorList>
            <person name="Estes A.M."/>
            <person name="Hearn D.J."/>
            <person name="Agarwal S."/>
            <person name="Pierson E.A."/>
            <person name="Dunning-Hotopp J.C."/>
        </authorList>
    </citation>
    <scope>NUCLEOTIDE SEQUENCE [LARGE SCALE GENOMIC DNA]</scope>
    <source>
        <strain evidence="7">Oroville</strain>
    </source>
</reference>
<dbReference type="GO" id="GO:0006313">
    <property type="term" value="P:DNA transposition"/>
    <property type="evidence" value="ECO:0007669"/>
    <property type="project" value="UniProtKB-UniRule"/>
</dbReference>
<evidence type="ECO:0000256" key="4">
    <source>
        <dbReference type="ARBA" id="ARBA00023125"/>
    </source>
</evidence>
<comment type="function">
    <text evidence="1 6">Required for the transposition of the insertion element.</text>
</comment>
<keyword evidence="3 6" id="KW-0815">Transposition</keyword>
<keyword evidence="8" id="KW-1185">Reference proteome</keyword>
<dbReference type="Pfam" id="PF00872">
    <property type="entry name" value="Transposase_mut"/>
    <property type="match status" value="1"/>
</dbReference>
<comment type="similarity">
    <text evidence="2 6">Belongs to the transposase mutator family.</text>
</comment>
<dbReference type="EMBL" id="LJAM02000905">
    <property type="protein sequence ID" value="RAP67638.1"/>
    <property type="molecule type" value="Genomic_DNA"/>
</dbReference>
<dbReference type="GO" id="GO:0003677">
    <property type="term" value="F:DNA binding"/>
    <property type="evidence" value="ECO:0007669"/>
    <property type="project" value="UniProtKB-UniRule"/>
</dbReference>